<feature type="domain" description="Glycosyltransferase 2-like" evidence="3">
    <location>
        <begin position="7"/>
        <end position="173"/>
    </location>
</feature>
<name>A0A9Q9EWZ1_TREDN</name>
<dbReference type="GO" id="GO:0016758">
    <property type="term" value="F:hexosyltransferase activity"/>
    <property type="evidence" value="ECO:0007669"/>
    <property type="project" value="UniProtKB-ARBA"/>
</dbReference>
<dbReference type="Gene3D" id="3.90.550.10">
    <property type="entry name" value="Spore Coat Polysaccharide Biosynthesis Protein SpsA, Chain A"/>
    <property type="match status" value="1"/>
</dbReference>
<evidence type="ECO:0000313" key="5">
    <source>
        <dbReference type="Proteomes" id="UP001056981"/>
    </source>
</evidence>
<evidence type="ECO:0000256" key="1">
    <source>
        <dbReference type="ARBA" id="ARBA00022676"/>
    </source>
</evidence>
<proteinExistence type="predicted"/>
<reference evidence="4" key="1">
    <citation type="submission" date="2020-04" db="EMBL/GenBank/DDBJ databases">
        <title>Comparative genomics of oral phylogroup-2 Treponema strains.</title>
        <authorList>
            <person name="Zeng H."/>
            <person name="Chan Y.K."/>
            <person name="Watt R.M."/>
        </authorList>
    </citation>
    <scope>NUCLEOTIDE SEQUENCE</scope>
    <source>
        <strain evidence="4">OMZ 905</strain>
    </source>
</reference>
<dbReference type="Pfam" id="PF00535">
    <property type="entry name" value="Glycos_transf_2"/>
    <property type="match status" value="1"/>
</dbReference>
<protein>
    <submittedName>
        <fullName evidence="4">Glycosyltransferase</fullName>
    </submittedName>
</protein>
<dbReference type="AlphaFoldDB" id="A0A9Q9EWZ1"/>
<evidence type="ECO:0000313" key="4">
    <source>
        <dbReference type="EMBL" id="UTC99896.1"/>
    </source>
</evidence>
<dbReference type="CDD" id="cd00761">
    <property type="entry name" value="Glyco_tranf_GTA_type"/>
    <property type="match status" value="1"/>
</dbReference>
<dbReference type="EMBL" id="CP051635">
    <property type="protein sequence ID" value="UTC99896.1"/>
    <property type="molecule type" value="Genomic_DNA"/>
</dbReference>
<dbReference type="Proteomes" id="UP001056981">
    <property type="component" value="Chromosome"/>
</dbReference>
<dbReference type="InterPro" id="IPR001173">
    <property type="entry name" value="Glyco_trans_2-like"/>
</dbReference>
<evidence type="ECO:0000259" key="3">
    <source>
        <dbReference type="Pfam" id="PF00535"/>
    </source>
</evidence>
<gene>
    <name evidence="4" type="ORF">E4N86_03930</name>
</gene>
<sequence>MSDILLSIVIPAYNAERFLHDLLSVLVEQVFECIENSIEVIIINDGSVDTTADIAQSFSERYSFISLINQDNKGECGARNTGIKNAKGRYIYFLDSDDVLPEGTLLFFQNFLSQSNESDVFAFGYEVHRNGMVSKTVFSESLNNRSFPSEVIKKLFLSKKLPICICSMIYRNAFISENALLFPVGVKIGGDMVFMVNTFAKACTLQYSKRISFIYQIRDDSVMQGYKGYNTDRIKSFAFIRDAVLKNYADYSSIKKEANFFIANSYLSNLVAYLKSNLKDKEINKIFLDNKFFLYRSLQGRFLNTAAIYIARFMPLRILFKLLK</sequence>
<dbReference type="PANTHER" id="PTHR22916">
    <property type="entry name" value="GLYCOSYLTRANSFERASE"/>
    <property type="match status" value="1"/>
</dbReference>
<keyword evidence="1" id="KW-0328">Glycosyltransferase</keyword>
<dbReference type="SUPFAM" id="SSF53448">
    <property type="entry name" value="Nucleotide-diphospho-sugar transferases"/>
    <property type="match status" value="1"/>
</dbReference>
<accession>A0A9Q9EWZ1</accession>
<keyword evidence="2" id="KW-0808">Transferase</keyword>
<evidence type="ECO:0000256" key="2">
    <source>
        <dbReference type="ARBA" id="ARBA00022679"/>
    </source>
</evidence>
<organism evidence="4 5">
    <name type="scientific">Treponema denticola</name>
    <dbReference type="NCBI Taxonomy" id="158"/>
    <lineage>
        <taxon>Bacteria</taxon>
        <taxon>Pseudomonadati</taxon>
        <taxon>Spirochaetota</taxon>
        <taxon>Spirochaetia</taxon>
        <taxon>Spirochaetales</taxon>
        <taxon>Treponemataceae</taxon>
        <taxon>Treponema</taxon>
    </lineage>
</organism>
<dbReference type="InterPro" id="IPR029044">
    <property type="entry name" value="Nucleotide-diphossugar_trans"/>
</dbReference>
<dbReference type="PANTHER" id="PTHR22916:SF51">
    <property type="entry name" value="GLYCOSYLTRANSFERASE EPSH-RELATED"/>
    <property type="match status" value="1"/>
</dbReference>
<dbReference type="RefSeq" id="WP_253700577.1">
    <property type="nucleotide sequence ID" value="NZ_CP051522.1"/>
</dbReference>